<name>A0ACB8Z1N4_CICIN</name>
<proteinExistence type="predicted"/>
<reference evidence="2" key="1">
    <citation type="journal article" date="2022" name="Mol. Ecol. Resour.">
        <title>The genomes of chicory, endive, great burdock and yacon provide insights into Asteraceae palaeo-polyploidization history and plant inulin production.</title>
        <authorList>
            <person name="Fan W."/>
            <person name="Wang S."/>
            <person name="Wang H."/>
            <person name="Wang A."/>
            <person name="Jiang F."/>
            <person name="Liu H."/>
            <person name="Zhao H."/>
            <person name="Xu D."/>
            <person name="Zhang Y."/>
        </authorList>
    </citation>
    <scope>NUCLEOTIDE SEQUENCE [LARGE SCALE GENOMIC DNA]</scope>
    <source>
        <strain evidence="2">cv. Punajuju</strain>
    </source>
</reference>
<dbReference type="Proteomes" id="UP001055811">
    <property type="component" value="Linkage Group LG09"/>
</dbReference>
<evidence type="ECO:0000313" key="2">
    <source>
        <dbReference type="Proteomes" id="UP001055811"/>
    </source>
</evidence>
<organism evidence="1 2">
    <name type="scientific">Cichorium intybus</name>
    <name type="common">Chicory</name>
    <dbReference type="NCBI Taxonomy" id="13427"/>
    <lineage>
        <taxon>Eukaryota</taxon>
        <taxon>Viridiplantae</taxon>
        <taxon>Streptophyta</taxon>
        <taxon>Embryophyta</taxon>
        <taxon>Tracheophyta</taxon>
        <taxon>Spermatophyta</taxon>
        <taxon>Magnoliopsida</taxon>
        <taxon>eudicotyledons</taxon>
        <taxon>Gunneridae</taxon>
        <taxon>Pentapetalae</taxon>
        <taxon>asterids</taxon>
        <taxon>campanulids</taxon>
        <taxon>Asterales</taxon>
        <taxon>Asteraceae</taxon>
        <taxon>Cichorioideae</taxon>
        <taxon>Cichorieae</taxon>
        <taxon>Cichoriinae</taxon>
        <taxon>Cichorium</taxon>
    </lineage>
</organism>
<evidence type="ECO:0000313" key="1">
    <source>
        <dbReference type="EMBL" id="KAI3691185.1"/>
    </source>
</evidence>
<accession>A0ACB8Z1N4</accession>
<sequence length="155" mass="17526">MPRHRSPAGIPPKQGHLKEFKNIVKETFSSDDPLRPFEDQPNSRQFMLGLQSLFLILEWVRNYSLKKVSRRPYCWTHCCKSLYSSDSSIVPPLIYGVMGSSHDIATGPVVVVSFLLRTLLQTKFDPVKNAVGYHNLAFITTFLAGITQATLGFLR</sequence>
<reference evidence="1 2" key="2">
    <citation type="journal article" date="2022" name="Mol. Ecol. Resour.">
        <title>The genomes of chicory, endive, great burdock and yacon provide insights into Asteraceae paleo-polyploidization history and plant inulin production.</title>
        <authorList>
            <person name="Fan W."/>
            <person name="Wang S."/>
            <person name="Wang H."/>
            <person name="Wang A."/>
            <person name="Jiang F."/>
            <person name="Liu H."/>
            <person name="Zhao H."/>
            <person name="Xu D."/>
            <person name="Zhang Y."/>
        </authorList>
    </citation>
    <scope>NUCLEOTIDE SEQUENCE [LARGE SCALE GENOMIC DNA]</scope>
    <source>
        <strain evidence="2">cv. Punajuju</strain>
        <tissue evidence="1">Leaves</tissue>
    </source>
</reference>
<protein>
    <submittedName>
        <fullName evidence="1">Uncharacterized protein</fullName>
    </submittedName>
</protein>
<keyword evidence="2" id="KW-1185">Reference proteome</keyword>
<comment type="caution">
    <text evidence="1">The sequence shown here is derived from an EMBL/GenBank/DDBJ whole genome shotgun (WGS) entry which is preliminary data.</text>
</comment>
<gene>
    <name evidence="1" type="ORF">L2E82_49404</name>
</gene>
<dbReference type="EMBL" id="CM042017">
    <property type="protein sequence ID" value="KAI3691185.1"/>
    <property type="molecule type" value="Genomic_DNA"/>
</dbReference>